<name>A0A3M7TN26_9BACI</name>
<dbReference type="OrthoDB" id="7869153at2"/>
<gene>
    <name evidence="1" type="ORF">EBO34_16405</name>
</gene>
<dbReference type="EMBL" id="RHIB01000003">
    <property type="protein sequence ID" value="RNA66788.1"/>
    <property type="molecule type" value="Genomic_DNA"/>
</dbReference>
<dbReference type="InterPro" id="IPR026838">
    <property type="entry name" value="YheC/D"/>
</dbReference>
<evidence type="ECO:0000313" key="2">
    <source>
        <dbReference type="Proteomes" id="UP000278746"/>
    </source>
</evidence>
<dbReference type="Pfam" id="PF14398">
    <property type="entry name" value="ATPgrasp_YheCD"/>
    <property type="match status" value="1"/>
</dbReference>
<evidence type="ECO:0000313" key="1">
    <source>
        <dbReference type="EMBL" id="RNA66788.1"/>
    </source>
</evidence>
<dbReference type="SUPFAM" id="SSF56059">
    <property type="entry name" value="Glutathione synthetase ATP-binding domain-like"/>
    <property type="match status" value="1"/>
</dbReference>
<dbReference type="AlphaFoldDB" id="A0A3M7TN26"/>
<organism evidence="1 2">
    <name type="scientific">Alteribacter keqinensis</name>
    <dbReference type="NCBI Taxonomy" id="2483800"/>
    <lineage>
        <taxon>Bacteria</taxon>
        <taxon>Bacillati</taxon>
        <taxon>Bacillota</taxon>
        <taxon>Bacilli</taxon>
        <taxon>Bacillales</taxon>
        <taxon>Bacillaceae</taxon>
        <taxon>Alteribacter</taxon>
    </lineage>
</organism>
<sequence>MNCFWVKINETAREYPIIRVPNIIFTHLEHLSLIQHGLLKKNGTVKAKLTDDSQKGTQENPFIIDVSASLVNDLYLLKDIPYRLTTRGDTIKFGPVTGIMIRSQEELNLREEVYPHLGGILVSPSQFDWEKGIVTGEVYDSSKSRWVLKTVPLPEVIFNRSLMKKKKKVKLITKYQALGGVFYNSNRYNKAEVENAVLQRSELQKYVIKSRTVLDKKDVFSALSAHKKIVLKPVRSVQGNGIMFIKRKKRNEYLVYYYRKNKSDTEVYSVISRKKLAELLDTINFKRKPHLVQPWIRFLTYNKSPFDLRVHMHKDDRSWMCAGIECRVAQKGEKITNISKGGSVLSLSEALSSSSEVRRRALEEEVVDVCLKICTTLETNYPSECFADLGIDIAIDKRKKLHFIEVNFHPQFKGFQKISEEIYRKINCQPLIHATKLQGFKVDKKAS</sequence>
<protein>
    <recommendedName>
        <fullName evidence="3">ATP-grasp domain-containing protein</fullName>
    </recommendedName>
</protein>
<comment type="caution">
    <text evidence="1">The sequence shown here is derived from an EMBL/GenBank/DDBJ whole genome shotgun (WGS) entry which is preliminary data.</text>
</comment>
<accession>A0A3M7TN26</accession>
<dbReference type="Gene3D" id="3.30.470.20">
    <property type="entry name" value="ATP-grasp fold, B domain"/>
    <property type="match status" value="1"/>
</dbReference>
<evidence type="ECO:0008006" key="3">
    <source>
        <dbReference type="Google" id="ProtNLM"/>
    </source>
</evidence>
<reference evidence="1 2" key="1">
    <citation type="submission" date="2018-10" db="EMBL/GenBank/DDBJ databases">
        <title>Bacillus Keqinensis sp. nov., a moderately halophilic bacterium isolated from a saline-alkaline lake.</title>
        <authorList>
            <person name="Wang H."/>
        </authorList>
    </citation>
    <scope>NUCLEOTIDE SEQUENCE [LARGE SCALE GENOMIC DNA]</scope>
    <source>
        <strain evidence="1 2">KQ-3</strain>
    </source>
</reference>
<dbReference type="Proteomes" id="UP000278746">
    <property type="component" value="Unassembled WGS sequence"/>
</dbReference>
<proteinExistence type="predicted"/>
<keyword evidence="2" id="KW-1185">Reference proteome</keyword>
<dbReference type="RefSeq" id="WP_122900584.1">
    <property type="nucleotide sequence ID" value="NZ_RHIB01000003.1"/>
</dbReference>